<dbReference type="EMBL" id="JAHRIN010008844">
    <property type="protein sequence ID" value="MEQ2193999.1"/>
    <property type="molecule type" value="Genomic_DNA"/>
</dbReference>
<dbReference type="Proteomes" id="UP001434883">
    <property type="component" value="Unassembled WGS sequence"/>
</dbReference>
<evidence type="ECO:0000313" key="1">
    <source>
        <dbReference type="EMBL" id="MEQ2193999.1"/>
    </source>
</evidence>
<evidence type="ECO:0000313" key="2">
    <source>
        <dbReference type="Proteomes" id="UP001434883"/>
    </source>
</evidence>
<protein>
    <submittedName>
        <fullName evidence="1">Uncharacterized protein</fullName>
    </submittedName>
</protein>
<accession>A0ABV0QDW0</accession>
<comment type="caution">
    <text evidence="1">The sequence shown here is derived from an EMBL/GenBank/DDBJ whole genome shotgun (WGS) entry which is preliminary data.</text>
</comment>
<sequence length="106" mass="12422">MRTRRPRVAATTTAWFWGRLRSLRIDRYDNHPDPAFGVARINTMKEMMLGKDDKAWAMYVDNNRSWFMHNNSHTNSWALFAECFALFSSLQVTLLTGLEVPKNLKQ</sequence>
<dbReference type="InterPro" id="IPR013320">
    <property type="entry name" value="ConA-like_dom_sf"/>
</dbReference>
<reference evidence="1 2" key="1">
    <citation type="submission" date="2021-06" db="EMBL/GenBank/DDBJ databases">
        <authorList>
            <person name="Palmer J.M."/>
        </authorList>
    </citation>
    <scope>NUCLEOTIDE SEQUENCE [LARGE SCALE GENOMIC DNA]</scope>
    <source>
        <strain evidence="1 2">XC_2019</strain>
        <tissue evidence="1">Muscle</tissue>
    </source>
</reference>
<keyword evidence="2" id="KW-1185">Reference proteome</keyword>
<proteinExistence type="predicted"/>
<organism evidence="1 2">
    <name type="scientific">Xenoophorus captivus</name>
    <dbReference type="NCBI Taxonomy" id="1517983"/>
    <lineage>
        <taxon>Eukaryota</taxon>
        <taxon>Metazoa</taxon>
        <taxon>Chordata</taxon>
        <taxon>Craniata</taxon>
        <taxon>Vertebrata</taxon>
        <taxon>Euteleostomi</taxon>
        <taxon>Actinopterygii</taxon>
        <taxon>Neopterygii</taxon>
        <taxon>Teleostei</taxon>
        <taxon>Neoteleostei</taxon>
        <taxon>Acanthomorphata</taxon>
        <taxon>Ovalentaria</taxon>
        <taxon>Atherinomorphae</taxon>
        <taxon>Cyprinodontiformes</taxon>
        <taxon>Goodeidae</taxon>
        <taxon>Xenoophorus</taxon>
    </lineage>
</organism>
<gene>
    <name evidence="1" type="ORF">XENOCAPTIV_020457</name>
</gene>
<name>A0ABV0QDW0_9TELE</name>
<dbReference type="SUPFAM" id="SSF49899">
    <property type="entry name" value="Concanavalin A-like lectins/glucanases"/>
    <property type="match status" value="1"/>
</dbReference>